<dbReference type="Pfam" id="PF05853">
    <property type="entry name" value="BKACE"/>
    <property type="match status" value="2"/>
</dbReference>
<dbReference type="PANTHER" id="PTHR37418:SF1">
    <property type="entry name" value="3-KETO-5-AMINOHEXANOATE CLEAVAGE PROTEIN"/>
    <property type="match status" value="1"/>
</dbReference>
<dbReference type="AlphaFoldDB" id="A0A9E7BZK8"/>
<protein>
    <submittedName>
        <fullName evidence="1">3-keto-5-aminohexanoate cleavage enzyme</fullName>
        <ecNumber evidence="1">2.3.1.247</ecNumber>
    </submittedName>
</protein>
<dbReference type="KEGG" id="sbae:DSM104329_00966"/>
<reference evidence="1" key="1">
    <citation type="journal article" date="2022" name="Int. J. Syst. Evol. Microbiol.">
        <title>Pseudomonas aegrilactucae sp. nov. and Pseudomonas morbosilactucae sp. nov., pathogens causing bacterial rot of lettuce in Japan.</title>
        <authorList>
            <person name="Sawada H."/>
            <person name="Fujikawa T."/>
            <person name="Satou M."/>
        </authorList>
    </citation>
    <scope>NUCLEOTIDE SEQUENCE</scope>
    <source>
        <strain evidence="1">0166_1</strain>
    </source>
</reference>
<dbReference type="GO" id="GO:0043720">
    <property type="term" value="F:3-keto-5-aminohexanoate cleavage activity"/>
    <property type="evidence" value="ECO:0007669"/>
    <property type="project" value="InterPro"/>
</dbReference>
<dbReference type="InterPro" id="IPR008567">
    <property type="entry name" value="BKACE"/>
</dbReference>
<gene>
    <name evidence="1" type="primary">kce_1</name>
    <name evidence="1" type="ORF">DSM104329_00966</name>
</gene>
<dbReference type="InterPro" id="IPR013785">
    <property type="entry name" value="Aldolase_TIM"/>
</dbReference>
<keyword evidence="1" id="KW-0808">Transferase</keyword>
<sequence>MLQACLNGSRPRAHHDAIPLRADEIAPDARRAIDAGATELHIHPRDGDGADTLDPEPVSRVVVMVRAACPDTPLGLTTGLWGAGGDPARRLALVAGWWERPDYVSVNLREPGFDELCGLLDQLGIGVEAGVWTAADARALLAAPFAPRCRRILVEAPLPAAAEIEELLAPLELPQLHHAADAATWPVIERALEHGHDVRVGLEDTLVLPGGTRASGNAELVAAAVALGA</sequence>
<dbReference type="Gene3D" id="3.20.20.70">
    <property type="entry name" value="Aldolase class I"/>
    <property type="match status" value="2"/>
</dbReference>
<organism evidence="1 2">
    <name type="scientific">Capillimicrobium parvum</name>
    <dbReference type="NCBI Taxonomy" id="2884022"/>
    <lineage>
        <taxon>Bacteria</taxon>
        <taxon>Bacillati</taxon>
        <taxon>Actinomycetota</taxon>
        <taxon>Thermoleophilia</taxon>
        <taxon>Solirubrobacterales</taxon>
        <taxon>Capillimicrobiaceae</taxon>
        <taxon>Capillimicrobium</taxon>
    </lineage>
</organism>
<name>A0A9E7BZK8_9ACTN</name>
<evidence type="ECO:0000313" key="1">
    <source>
        <dbReference type="EMBL" id="UGS34587.1"/>
    </source>
</evidence>
<accession>A0A9E7BZK8</accession>
<dbReference type="Proteomes" id="UP001162834">
    <property type="component" value="Chromosome"/>
</dbReference>
<dbReference type="EC" id="2.3.1.247" evidence="1"/>
<dbReference type="RefSeq" id="WP_259314254.1">
    <property type="nucleotide sequence ID" value="NZ_CP087164.1"/>
</dbReference>
<keyword evidence="1" id="KW-0012">Acyltransferase</keyword>
<keyword evidence="2" id="KW-1185">Reference proteome</keyword>
<dbReference type="EMBL" id="CP087164">
    <property type="protein sequence ID" value="UGS34587.1"/>
    <property type="molecule type" value="Genomic_DNA"/>
</dbReference>
<proteinExistence type="predicted"/>
<dbReference type="PANTHER" id="PTHR37418">
    <property type="entry name" value="3-KETO-5-AMINOHEXANOATE CLEAVAGE ENZYME-RELATED"/>
    <property type="match status" value="1"/>
</dbReference>
<evidence type="ECO:0000313" key="2">
    <source>
        <dbReference type="Proteomes" id="UP001162834"/>
    </source>
</evidence>